<dbReference type="InterPro" id="IPR003615">
    <property type="entry name" value="HNH_nuc"/>
</dbReference>
<evidence type="ECO:0000259" key="2">
    <source>
        <dbReference type="Pfam" id="PF02720"/>
    </source>
</evidence>
<dbReference type="InterPro" id="IPR003870">
    <property type="entry name" value="DUF222"/>
</dbReference>
<dbReference type="RefSeq" id="WP_164471333.1">
    <property type="nucleotide sequence ID" value="NZ_CP033325.1"/>
</dbReference>
<keyword evidence="4" id="KW-1185">Reference proteome</keyword>
<feature type="region of interest" description="Disordered" evidence="1">
    <location>
        <begin position="273"/>
        <end position="316"/>
    </location>
</feature>
<feature type="region of interest" description="Disordered" evidence="1">
    <location>
        <begin position="462"/>
        <end position="481"/>
    </location>
</feature>
<evidence type="ECO:0000313" key="3">
    <source>
        <dbReference type="EMBL" id="MFC4555674.1"/>
    </source>
</evidence>
<name>A0ABV9DAD7_9MICO</name>
<sequence>MTTPVAEALASLQRDAAALAGADIGALAGSALTETLTLLEEVQARVGAVRTRVVAQIEADGTWALGGARSLPAWVREHTGRLEHHAARTVREARALRDHLPAFATAFSAGEITEDHVHVVVRGTTGSPACVTALSHPAIGEDWLLAQARALDAGRFHVVVKNWALRADPGAGDRGWKEETDREEFSLAKTLDGYHGRIWLTEANGALLKTALEASAGRRAKDDARSIAQRRAGALVDLVGATLDNGVLQPGARIRPHLAITATVETLTAIARAQRPRGAGGDDGGSTNSAGHARRESGDGDGGTGHGGDASPPALETKPVSVQALETISAALDYEALVGVAPALLDGSPIPFGLFARLACESRLHRVVFGADSEILDVGREERLFTRGQARGIIARDHHCQFPHCTAPPGQGEIHHSLWWYAHHGDTATKNGILLCRYHHTYVHQHELLIERHRDRWRFARSDGTTHGETPIARTDPPVRV</sequence>
<gene>
    <name evidence="3" type="ORF">ACFO3F_10490</name>
</gene>
<dbReference type="Proteomes" id="UP001595955">
    <property type="component" value="Unassembled WGS sequence"/>
</dbReference>
<evidence type="ECO:0000256" key="1">
    <source>
        <dbReference type="SAM" id="MobiDB-lite"/>
    </source>
</evidence>
<dbReference type="Pfam" id="PF02720">
    <property type="entry name" value="DUF222"/>
    <property type="match status" value="1"/>
</dbReference>
<dbReference type="CDD" id="cd00085">
    <property type="entry name" value="HNHc"/>
    <property type="match status" value="1"/>
</dbReference>
<protein>
    <submittedName>
        <fullName evidence="3">DUF222 domain-containing protein</fullName>
    </submittedName>
</protein>
<accession>A0ABV9DAD7</accession>
<proteinExistence type="predicted"/>
<comment type="caution">
    <text evidence="3">The sequence shown here is derived from an EMBL/GenBank/DDBJ whole genome shotgun (WGS) entry which is preliminary data.</text>
</comment>
<reference evidence="4" key="1">
    <citation type="journal article" date="2019" name="Int. J. Syst. Evol. Microbiol.">
        <title>The Global Catalogue of Microorganisms (GCM) 10K type strain sequencing project: providing services to taxonomists for standard genome sequencing and annotation.</title>
        <authorList>
            <consortium name="The Broad Institute Genomics Platform"/>
            <consortium name="The Broad Institute Genome Sequencing Center for Infectious Disease"/>
            <person name="Wu L."/>
            <person name="Ma J."/>
        </authorList>
    </citation>
    <scope>NUCLEOTIDE SEQUENCE [LARGE SCALE GENOMIC DNA]</scope>
    <source>
        <strain evidence="4">JCM 3369</strain>
    </source>
</reference>
<dbReference type="EMBL" id="JBHSGF010000006">
    <property type="protein sequence ID" value="MFC4555674.1"/>
    <property type="molecule type" value="Genomic_DNA"/>
</dbReference>
<feature type="domain" description="DUF222" evidence="2">
    <location>
        <begin position="36"/>
        <end position="278"/>
    </location>
</feature>
<evidence type="ECO:0000313" key="4">
    <source>
        <dbReference type="Proteomes" id="UP001595955"/>
    </source>
</evidence>
<organism evidence="3 4">
    <name type="scientific">Georgenia faecalis</name>
    <dbReference type="NCBI Taxonomy" id="2483799"/>
    <lineage>
        <taxon>Bacteria</taxon>
        <taxon>Bacillati</taxon>
        <taxon>Actinomycetota</taxon>
        <taxon>Actinomycetes</taxon>
        <taxon>Micrococcales</taxon>
        <taxon>Bogoriellaceae</taxon>
        <taxon>Georgenia</taxon>
    </lineage>
</organism>